<evidence type="ECO:0000256" key="4">
    <source>
        <dbReference type="RuleBase" id="RU003733"/>
    </source>
</evidence>
<accession>A0A265NCK5</accession>
<keyword evidence="3 4" id="KW-0418">Kinase</keyword>
<dbReference type="PANTHER" id="PTHR43095:SF2">
    <property type="entry name" value="GLUCONOKINASE"/>
    <property type="match status" value="1"/>
</dbReference>
<keyword evidence="8" id="KW-1185">Reference proteome</keyword>
<dbReference type="SUPFAM" id="SSF53067">
    <property type="entry name" value="Actin-like ATPase domain"/>
    <property type="match status" value="2"/>
</dbReference>
<proteinExistence type="inferred from homology"/>
<dbReference type="GO" id="GO:0016301">
    <property type="term" value="F:kinase activity"/>
    <property type="evidence" value="ECO:0007669"/>
    <property type="project" value="UniProtKB-KW"/>
</dbReference>
<evidence type="ECO:0000259" key="6">
    <source>
        <dbReference type="Pfam" id="PF02782"/>
    </source>
</evidence>
<evidence type="ECO:0000259" key="5">
    <source>
        <dbReference type="Pfam" id="PF00370"/>
    </source>
</evidence>
<dbReference type="PROSITE" id="PS00445">
    <property type="entry name" value="FGGY_KINASES_2"/>
    <property type="match status" value="1"/>
</dbReference>
<sequence length="491" mass="54428">MRRELVIGLDIGTTSVKAVLFNVKGRLIADAEELITTHYPRPDWAEQNPEKIEKSAVHALSTVIQKGDVQNGELLTVGLSCAMHSVICINDEFEPLSPMIIWSDGRASEQADKLMKNSGHSIYLKTGTPIHPMSPFVKLVWMKETKYKPYQQAAYFMTMKEYLLQKWFHKRLIDYSMASSTGLFNLLTQVWDQQALALAGISEQQLSEITPPTKVLTGMKKKVAEEIGIDTEIPFAVGAADGQLANLGSGSIAQGEVNISAGTSGAIRQFIKGSRVNQKQETFTYGFTKDLSIIGGASNNGGIALQWLKELLEFQGSYNELIKSAEKIDPGADGLIFLPYINGERAPLWNGRAKGNFYGLNIGHKKEHLVRAALEGITFNLYQIGKSLEIIAGKPLKINVNGGLSKSDLWVQIVADIFGKEIHVSNTHHNAAWGAAWIALVGIEKEKSLEEIKKNLPEEKIIKPNLKNHNKYIVIYDKYEKLARSISAFFK</sequence>
<evidence type="ECO:0000256" key="2">
    <source>
        <dbReference type="ARBA" id="ARBA00022679"/>
    </source>
</evidence>
<protein>
    <submittedName>
        <fullName evidence="7">Gluconate kinase</fullName>
    </submittedName>
</protein>
<dbReference type="Proteomes" id="UP000216498">
    <property type="component" value="Unassembled WGS sequence"/>
</dbReference>
<comment type="similarity">
    <text evidence="1 4">Belongs to the FGGY kinase family.</text>
</comment>
<feature type="domain" description="Carbohydrate kinase FGGY N-terminal" evidence="5">
    <location>
        <begin position="6"/>
        <end position="248"/>
    </location>
</feature>
<evidence type="ECO:0000256" key="3">
    <source>
        <dbReference type="ARBA" id="ARBA00022777"/>
    </source>
</evidence>
<dbReference type="InterPro" id="IPR043129">
    <property type="entry name" value="ATPase_NBD"/>
</dbReference>
<name>A0A265NCK5_9BACI</name>
<dbReference type="Pfam" id="PF00370">
    <property type="entry name" value="FGGY_N"/>
    <property type="match status" value="1"/>
</dbReference>
<evidence type="ECO:0000313" key="7">
    <source>
        <dbReference type="EMBL" id="OZU89006.1"/>
    </source>
</evidence>
<dbReference type="PANTHER" id="PTHR43095">
    <property type="entry name" value="SUGAR KINASE"/>
    <property type="match status" value="1"/>
</dbReference>
<gene>
    <name evidence="7" type="ORF">CIL03_08290</name>
</gene>
<evidence type="ECO:0000256" key="1">
    <source>
        <dbReference type="ARBA" id="ARBA00009156"/>
    </source>
</evidence>
<dbReference type="PIRSF" id="PIRSF000538">
    <property type="entry name" value="GlpK"/>
    <property type="match status" value="1"/>
</dbReference>
<dbReference type="InterPro" id="IPR000577">
    <property type="entry name" value="Carb_kinase_FGGY"/>
</dbReference>
<organism evidence="7 8">
    <name type="scientific">Virgibacillus indicus</name>
    <dbReference type="NCBI Taxonomy" id="2024554"/>
    <lineage>
        <taxon>Bacteria</taxon>
        <taxon>Bacillati</taxon>
        <taxon>Bacillota</taxon>
        <taxon>Bacilli</taxon>
        <taxon>Bacillales</taxon>
        <taxon>Bacillaceae</taxon>
        <taxon>Virgibacillus</taxon>
    </lineage>
</organism>
<dbReference type="OrthoDB" id="9805576at2"/>
<dbReference type="AlphaFoldDB" id="A0A265NCK5"/>
<feature type="domain" description="Carbohydrate kinase FGGY C-terminal" evidence="6">
    <location>
        <begin position="258"/>
        <end position="441"/>
    </location>
</feature>
<dbReference type="RefSeq" id="WP_094885364.1">
    <property type="nucleotide sequence ID" value="NZ_NPMS01000003.1"/>
</dbReference>
<dbReference type="CDD" id="cd07770">
    <property type="entry name" value="ASKHA_NBD_FGGY_GntK"/>
    <property type="match status" value="1"/>
</dbReference>
<keyword evidence="2 4" id="KW-0808">Transferase</keyword>
<dbReference type="EMBL" id="NPMS01000003">
    <property type="protein sequence ID" value="OZU89006.1"/>
    <property type="molecule type" value="Genomic_DNA"/>
</dbReference>
<evidence type="ECO:0000313" key="8">
    <source>
        <dbReference type="Proteomes" id="UP000216498"/>
    </source>
</evidence>
<dbReference type="Gene3D" id="3.30.420.40">
    <property type="match status" value="2"/>
</dbReference>
<dbReference type="GO" id="GO:0005975">
    <property type="term" value="P:carbohydrate metabolic process"/>
    <property type="evidence" value="ECO:0007669"/>
    <property type="project" value="InterPro"/>
</dbReference>
<reference evidence="7 8" key="1">
    <citation type="submission" date="2017-08" db="EMBL/GenBank/DDBJ databases">
        <title>Virgibacillus indicus sp. nov. and Virgibacillus profoundi sp. nov, two moderately halophilic bacteria isolated from marine sediment by using the Microfluidic Streak Plate.</title>
        <authorList>
            <person name="Xu B."/>
            <person name="Hu B."/>
            <person name="Wang J."/>
            <person name="Zhu Y."/>
            <person name="Huang L."/>
            <person name="Du W."/>
            <person name="Huang Y."/>
        </authorList>
    </citation>
    <scope>NUCLEOTIDE SEQUENCE [LARGE SCALE GENOMIC DNA]</scope>
    <source>
        <strain evidence="7 8">IO3-P2-C2</strain>
    </source>
</reference>
<dbReference type="InterPro" id="IPR018483">
    <property type="entry name" value="Carb_kinase_FGGY_CS"/>
</dbReference>
<comment type="caution">
    <text evidence="7">The sequence shown here is derived from an EMBL/GenBank/DDBJ whole genome shotgun (WGS) entry which is preliminary data.</text>
</comment>
<dbReference type="Pfam" id="PF02782">
    <property type="entry name" value="FGGY_C"/>
    <property type="match status" value="1"/>
</dbReference>
<dbReference type="InterPro" id="IPR018485">
    <property type="entry name" value="FGGY_C"/>
</dbReference>
<dbReference type="InterPro" id="IPR050406">
    <property type="entry name" value="FGGY_Carb_Kinase"/>
</dbReference>
<dbReference type="GO" id="GO:0016773">
    <property type="term" value="F:phosphotransferase activity, alcohol group as acceptor"/>
    <property type="evidence" value="ECO:0007669"/>
    <property type="project" value="InterPro"/>
</dbReference>
<dbReference type="InterPro" id="IPR018484">
    <property type="entry name" value="FGGY_N"/>
</dbReference>